<evidence type="ECO:0000256" key="3">
    <source>
        <dbReference type="ARBA" id="ARBA00012438"/>
    </source>
</evidence>
<dbReference type="Gene3D" id="6.10.340.10">
    <property type="match status" value="1"/>
</dbReference>
<dbReference type="InterPro" id="IPR033414">
    <property type="entry name" value="Sensor_dom"/>
</dbReference>
<evidence type="ECO:0000259" key="10">
    <source>
        <dbReference type="PROSITE" id="PS50885"/>
    </source>
</evidence>
<dbReference type="PANTHER" id="PTHR43065:SF47">
    <property type="match status" value="1"/>
</dbReference>
<dbReference type="InterPro" id="IPR036890">
    <property type="entry name" value="HATPase_C_sf"/>
</dbReference>
<keyword evidence="8" id="KW-0472">Membrane</keyword>
<name>A0ABY5H059_9GAMM</name>
<reference evidence="11" key="1">
    <citation type="submission" date="2021-04" db="EMBL/GenBank/DDBJ databases">
        <title>Oceanospirillales bacteria with DddD are important DMSP degraders in coastal seawater.</title>
        <authorList>
            <person name="Liu J."/>
        </authorList>
    </citation>
    <scope>NUCLEOTIDE SEQUENCE</scope>
    <source>
        <strain evidence="11">GY6</strain>
    </source>
</reference>
<dbReference type="EC" id="2.7.13.3" evidence="3"/>
<feature type="transmembrane region" description="Helical" evidence="8">
    <location>
        <begin position="20"/>
        <end position="42"/>
    </location>
</feature>
<feature type="domain" description="HAMP" evidence="10">
    <location>
        <begin position="178"/>
        <end position="235"/>
    </location>
</feature>
<comment type="catalytic activity">
    <reaction evidence="1">
        <text>ATP + protein L-histidine = ADP + protein N-phospho-L-histidine.</text>
        <dbReference type="EC" id="2.7.13.3"/>
    </reaction>
</comment>
<evidence type="ECO:0000313" key="12">
    <source>
        <dbReference type="Proteomes" id="UP001059950"/>
    </source>
</evidence>
<keyword evidence="12" id="KW-1185">Reference proteome</keyword>
<dbReference type="SUPFAM" id="SSF55874">
    <property type="entry name" value="ATPase domain of HSP90 chaperone/DNA topoisomerase II/histidine kinase"/>
    <property type="match status" value="1"/>
</dbReference>
<evidence type="ECO:0000256" key="4">
    <source>
        <dbReference type="ARBA" id="ARBA00022553"/>
    </source>
</evidence>
<keyword evidence="5" id="KW-0808">Transferase</keyword>
<dbReference type="InterPro" id="IPR003594">
    <property type="entry name" value="HATPase_dom"/>
</dbReference>
<evidence type="ECO:0000256" key="8">
    <source>
        <dbReference type="SAM" id="Phobius"/>
    </source>
</evidence>
<feature type="transmembrane region" description="Helical" evidence="8">
    <location>
        <begin position="154"/>
        <end position="176"/>
    </location>
</feature>
<evidence type="ECO:0000256" key="6">
    <source>
        <dbReference type="ARBA" id="ARBA00022777"/>
    </source>
</evidence>
<organism evidence="11 12">
    <name type="scientific">Amphritea atlantica</name>
    <dbReference type="NCBI Taxonomy" id="355243"/>
    <lineage>
        <taxon>Bacteria</taxon>
        <taxon>Pseudomonadati</taxon>
        <taxon>Pseudomonadota</taxon>
        <taxon>Gammaproteobacteria</taxon>
        <taxon>Oceanospirillales</taxon>
        <taxon>Oceanospirillaceae</taxon>
        <taxon>Amphritea</taxon>
    </lineage>
</organism>
<dbReference type="SUPFAM" id="SSF47384">
    <property type="entry name" value="Homodimeric domain of signal transducing histidine kinase"/>
    <property type="match status" value="1"/>
</dbReference>
<dbReference type="InterPro" id="IPR036097">
    <property type="entry name" value="HisK_dim/P_sf"/>
</dbReference>
<dbReference type="PROSITE" id="PS50109">
    <property type="entry name" value="HIS_KIN"/>
    <property type="match status" value="1"/>
</dbReference>
<dbReference type="PRINTS" id="PR00344">
    <property type="entry name" value="BCTRLSENSOR"/>
</dbReference>
<dbReference type="Pfam" id="PF17149">
    <property type="entry name" value="CHASE5"/>
    <property type="match status" value="1"/>
</dbReference>
<feature type="coiled-coil region" evidence="7">
    <location>
        <begin position="237"/>
        <end position="289"/>
    </location>
</feature>
<dbReference type="Proteomes" id="UP001059950">
    <property type="component" value="Chromosome"/>
</dbReference>
<dbReference type="SMART" id="SM00304">
    <property type="entry name" value="HAMP"/>
    <property type="match status" value="1"/>
</dbReference>
<dbReference type="CDD" id="cd00082">
    <property type="entry name" value="HisKA"/>
    <property type="match status" value="1"/>
</dbReference>
<evidence type="ECO:0000256" key="5">
    <source>
        <dbReference type="ARBA" id="ARBA00022679"/>
    </source>
</evidence>
<dbReference type="Pfam" id="PF02518">
    <property type="entry name" value="HATPase_c"/>
    <property type="match status" value="1"/>
</dbReference>
<dbReference type="PROSITE" id="PS50885">
    <property type="entry name" value="HAMP"/>
    <property type="match status" value="1"/>
</dbReference>
<gene>
    <name evidence="11" type="ORF">KDX31_03550</name>
</gene>
<accession>A0ABY5H059</accession>
<keyword evidence="6 11" id="KW-0418">Kinase</keyword>
<dbReference type="InterPro" id="IPR003660">
    <property type="entry name" value="HAMP_dom"/>
</dbReference>
<dbReference type="EMBL" id="CP073344">
    <property type="protein sequence ID" value="UTW05287.1"/>
    <property type="molecule type" value="Genomic_DNA"/>
</dbReference>
<dbReference type="InterPro" id="IPR003661">
    <property type="entry name" value="HisK_dim/P_dom"/>
</dbReference>
<proteinExistence type="predicted"/>
<keyword evidence="8" id="KW-1133">Transmembrane helix</keyword>
<evidence type="ECO:0000313" key="11">
    <source>
        <dbReference type="EMBL" id="UTW05287.1"/>
    </source>
</evidence>
<dbReference type="InterPro" id="IPR005467">
    <property type="entry name" value="His_kinase_dom"/>
</dbReference>
<keyword evidence="8" id="KW-0812">Transmembrane</keyword>
<protein>
    <recommendedName>
        <fullName evidence="3">histidine kinase</fullName>
        <ecNumber evidence="3">2.7.13.3</ecNumber>
    </recommendedName>
</protein>
<evidence type="ECO:0000256" key="2">
    <source>
        <dbReference type="ARBA" id="ARBA00004370"/>
    </source>
</evidence>
<dbReference type="Gene3D" id="1.10.287.130">
    <property type="match status" value="1"/>
</dbReference>
<dbReference type="PANTHER" id="PTHR43065">
    <property type="entry name" value="SENSOR HISTIDINE KINASE"/>
    <property type="match status" value="1"/>
</dbReference>
<comment type="subcellular location">
    <subcellularLocation>
        <location evidence="2">Membrane</location>
    </subcellularLocation>
</comment>
<dbReference type="InterPro" id="IPR004358">
    <property type="entry name" value="Sig_transdc_His_kin-like_C"/>
</dbReference>
<feature type="domain" description="Histidine kinase" evidence="9">
    <location>
        <begin position="298"/>
        <end position="520"/>
    </location>
</feature>
<keyword evidence="4" id="KW-0597">Phosphoprotein</keyword>
<keyword evidence="7" id="KW-0175">Coiled coil</keyword>
<evidence type="ECO:0000259" key="9">
    <source>
        <dbReference type="PROSITE" id="PS50109"/>
    </source>
</evidence>
<dbReference type="Gene3D" id="3.30.565.10">
    <property type="entry name" value="Histidine kinase-like ATPase, C-terminal domain"/>
    <property type="match status" value="1"/>
</dbReference>
<evidence type="ECO:0000256" key="7">
    <source>
        <dbReference type="SAM" id="Coils"/>
    </source>
</evidence>
<sequence length="526" mass="59363">MHLFQRFNELCSRKPLGVRLLTAILLYSSAITLIATGTQLWLDYRYERSAINERLQQIEASSLNSLANSLWEISPTQIQVQLDGLLQLPDIRYLEIRSQFGNIYTAGNKPRVGATVERHFELDYSDTTNKAVKVGDLTLIVSLEEVYRRLADKVLVILASQGIKTFLVSIFILTLFNQLVTRHLSTMAAYARRLRLDQLDTPLILKRKPREKEDELSQVVTSMNHMRQSMLTDIGKRKEAERSLARLNAELEQRVSERTQALEQSNEELRATLEKLQETQQQLVESKKLAALGGLVAGVAHEINTPIGIGYTAASFLADQAELYQQQHPDNSLAGTAVESSQLICENLERAAQLISAFKLVSVDQASEQRRRFDLIQYIDEIQRSLKPKLKQSNPDITVHGPEQLMLDSYPGGFYQIFTNLILNSLLHGFDNQPGGKITIEIKSYGNRMLIDYRDNGVGIADGWLKKLFEPFMTTRRNQGCSGLGMHIVYNLVSQLLQGQIVCLPSEHGAHFQIDLPLTPELTSVD</sequence>
<evidence type="ECO:0000256" key="1">
    <source>
        <dbReference type="ARBA" id="ARBA00000085"/>
    </source>
</evidence>
<dbReference type="GO" id="GO:0016301">
    <property type="term" value="F:kinase activity"/>
    <property type="evidence" value="ECO:0007669"/>
    <property type="project" value="UniProtKB-KW"/>
</dbReference>
<dbReference type="SMART" id="SM00387">
    <property type="entry name" value="HATPase_c"/>
    <property type="match status" value="1"/>
</dbReference>